<dbReference type="Pfam" id="PF13304">
    <property type="entry name" value="AAA_21"/>
    <property type="match status" value="1"/>
</dbReference>
<organism evidence="2 3">
    <name type="scientific">Blautia obeum ATCC 29174</name>
    <dbReference type="NCBI Taxonomy" id="411459"/>
    <lineage>
        <taxon>Bacteria</taxon>
        <taxon>Bacillati</taxon>
        <taxon>Bacillota</taxon>
        <taxon>Clostridia</taxon>
        <taxon>Lachnospirales</taxon>
        <taxon>Lachnospiraceae</taxon>
        <taxon>Blautia</taxon>
    </lineage>
</organism>
<reference evidence="2 3" key="1">
    <citation type="submission" date="2007-03" db="EMBL/GenBank/DDBJ databases">
        <authorList>
            <person name="Fulton L."/>
            <person name="Clifton S."/>
            <person name="Fulton B."/>
            <person name="Xu J."/>
            <person name="Minx P."/>
            <person name="Pepin K.H."/>
            <person name="Johnson M."/>
            <person name="Thiruvilangam P."/>
            <person name="Bhonagiri V."/>
            <person name="Nash W.E."/>
            <person name="Mardis E.R."/>
            <person name="Wilson R.K."/>
        </authorList>
    </citation>
    <scope>NUCLEOTIDE SEQUENCE [LARGE SCALE GENOMIC DNA]</scope>
    <source>
        <strain evidence="2 3">ATCC 29174</strain>
    </source>
</reference>
<dbReference type="PANTHER" id="PTHR40396:SF1">
    <property type="entry name" value="ATPASE AAA-TYPE CORE DOMAIN-CONTAINING PROTEIN"/>
    <property type="match status" value="1"/>
</dbReference>
<dbReference type="PANTHER" id="PTHR40396">
    <property type="entry name" value="ATPASE-LIKE PROTEIN"/>
    <property type="match status" value="1"/>
</dbReference>
<dbReference type="Gene3D" id="3.40.50.300">
    <property type="entry name" value="P-loop containing nucleotide triphosphate hydrolases"/>
    <property type="match status" value="1"/>
</dbReference>
<evidence type="ECO:0000259" key="1">
    <source>
        <dbReference type="Pfam" id="PF13304"/>
    </source>
</evidence>
<dbReference type="SUPFAM" id="SSF52540">
    <property type="entry name" value="P-loop containing nucleoside triphosphate hydrolases"/>
    <property type="match status" value="1"/>
</dbReference>
<evidence type="ECO:0000313" key="3">
    <source>
        <dbReference type="Proteomes" id="UP000006002"/>
    </source>
</evidence>
<reference evidence="2 3" key="2">
    <citation type="submission" date="2007-04" db="EMBL/GenBank/DDBJ databases">
        <title>Draft genome sequence of Ruminococcus obeum (ATCC 29174).</title>
        <authorList>
            <person name="Sudarsanam P."/>
            <person name="Ley R."/>
            <person name="Guruge J."/>
            <person name="Turnbaugh P.J."/>
            <person name="Mahowald M."/>
            <person name="Liep D."/>
            <person name="Gordon J."/>
        </authorList>
    </citation>
    <scope>NUCLEOTIDE SEQUENCE [LARGE SCALE GENOMIC DNA]</scope>
    <source>
        <strain evidence="2 3">ATCC 29174</strain>
    </source>
</reference>
<dbReference type="AlphaFoldDB" id="A5ZVY6"/>
<dbReference type="eggNOG" id="COG1106">
    <property type="taxonomic scope" value="Bacteria"/>
</dbReference>
<dbReference type="HOGENOM" id="CLU_054025_0_0_9"/>
<accession>A5ZVY6</accession>
<dbReference type="InterPro" id="IPR027417">
    <property type="entry name" value="P-loop_NTPase"/>
</dbReference>
<dbReference type="GO" id="GO:0005524">
    <property type="term" value="F:ATP binding"/>
    <property type="evidence" value="ECO:0007669"/>
    <property type="project" value="InterPro"/>
</dbReference>
<gene>
    <name evidence="2" type="ORF">RUMOBE_03179</name>
</gene>
<dbReference type="Proteomes" id="UP000006002">
    <property type="component" value="Unassembled WGS sequence"/>
</dbReference>
<proteinExistence type="predicted"/>
<comment type="caution">
    <text evidence="2">The sequence shown here is derived from an EMBL/GenBank/DDBJ whole genome shotgun (WGS) entry which is preliminary data.</text>
</comment>
<name>A5ZVY6_9FIRM</name>
<dbReference type="InterPro" id="IPR003959">
    <property type="entry name" value="ATPase_AAA_core"/>
</dbReference>
<feature type="domain" description="ATPase AAA-type core" evidence="1">
    <location>
        <begin position="353"/>
        <end position="414"/>
    </location>
</feature>
<dbReference type="EMBL" id="AAVO02000017">
    <property type="protein sequence ID" value="EDM86221.1"/>
    <property type="molecule type" value="Genomic_DNA"/>
</dbReference>
<dbReference type="GO" id="GO:0016887">
    <property type="term" value="F:ATP hydrolysis activity"/>
    <property type="evidence" value="ECO:0007669"/>
    <property type="project" value="InterPro"/>
</dbReference>
<protein>
    <recommendedName>
        <fullName evidence="1">ATPase AAA-type core domain-containing protein</fullName>
    </recommendedName>
</protein>
<sequence length="479" mass="56083">MDKIIQNVFRFQINHGIVRAGGIFNMKNIYLLKYSVKGIKTLDELVSLSFYKKIIPKNPDTQEYNIKAIYGMNGTGKSAIVCSVEILKNLLVNEEYLTNPLVQKKLGELINKKTNELFIEADYLYKYDNGQLLQFYYNVIVSRTVSGKYVVSYEKLTSKNATSKSEKMTTIFEIQNGKIVYIERKEEDKEFTELLFNKTMNLLENSSMACLFMNKLFRNIVIEDKTIYKKELFFKLVSVGVFGLNLHAYMDQYDYHKEYLIENPEKYCEYDIQTKQLQYLIMSIDGLCDLKGSKNYVLKKAYKQFSKAVGELYEFLHIFKSDLKNIEIDRKENKDFWLCDLIMVYDDYKVHAEFESTGIKKLIRLFTYLQKMVRGEIVFIDEFDSNLHDVYLCAILEYLMEHGKGQLCFTTHNVGPMDVLRRRKKSIDFLSENHKIYPWTANGNYSPAKLYRNGMIEGSPFNVDSIDFIGVFDSGEEDE</sequence>
<evidence type="ECO:0000313" key="2">
    <source>
        <dbReference type="EMBL" id="EDM86221.1"/>
    </source>
</evidence>